<dbReference type="UniPathway" id="UPA00344"/>
<dbReference type="GO" id="GO:0061599">
    <property type="term" value="F:molybdopterin molybdotransferase activity"/>
    <property type="evidence" value="ECO:0007669"/>
    <property type="project" value="UniProtKB-UniRule"/>
</dbReference>
<dbReference type="InterPro" id="IPR036688">
    <property type="entry name" value="MoeA_C_domain_IV_sf"/>
</dbReference>
<dbReference type="InterPro" id="IPR001453">
    <property type="entry name" value="MoaB/Mog_dom"/>
</dbReference>
<comment type="catalytic activity">
    <reaction evidence="5">
        <text>adenylyl-molybdopterin + molybdate = Mo-molybdopterin + AMP + H(+)</text>
        <dbReference type="Rhea" id="RHEA:35047"/>
        <dbReference type="ChEBI" id="CHEBI:15378"/>
        <dbReference type="ChEBI" id="CHEBI:36264"/>
        <dbReference type="ChEBI" id="CHEBI:62727"/>
        <dbReference type="ChEBI" id="CHEBI:71302"/>
        <dbReference type="ChEBI" id="CHEBI:456215"/>
        <dbReference type="EC" id="2.10.1.1"/>
    </reaction>
</comment>
<dbReference type="AlphaFoldDB" id="A0A0H2XNR6"/>
<dbReference type="InterPro" id="IPR005110">
    <property type="entry name" value="MoeA_linker/N"/>
</dbReference>
<keyword evidence="6" id="KW-0808">Transferase</keyword>
<evidence type="ECO:0000256" key="4">
    <source>
        <dbReference type="ARBA" id="ARBA00023150"/>
    </source>
</evidence>
<dbReference type="NCBIfam" id="NF045515">
    <property type="entry name" value="Glp_gephyrin"/>
    <property type="match status" value="1"/>
</dbReference>
<dbReference type="GO" id="GO:0005829">
    <property type="term" value="C:cytosol"/>
    <property type="evidence" value="ECO:0007669"/>
    <property type="project" value="TreeGrafter"/>
</dbReference>
<dbReference type="Pfam" id="PF03454">
    <property type="entry name" value="MoeA_C"/>
    <property type="match status" value="1"/>
</dbReference>
<dbReference type="Gene3D" id="3.40.980.10">
    <property type="entry name" value="MoaB/Mog-like domain"/>
    <property type="match status" value="1"/>
</dbReference>
<dbReference type="InterPro" id="IPR005111">
    <property type="entry name" value="MoeA_C_domain_IV"/>
</dbReference>
<dbReference type="PROSITE" id="PS01079">
    <property type="entry name" value="MOCF_BIOSYNTHESIS_2"/>
    <property type="match status" value="1"/>
</dbReference>
<comment type="cofactor">
    <cofactor evidence="6">
        <name>Mg(2+)</name>
        <dbReference type="ChEBI" id="CHEBI:18420"/>
    </cofactor>
</comment>
<keyword evidence="6" id="KW-0500">Molybdenum</keyword>
<dbReference type="SUPFAM" id="SSF63882">
    <property type="entry name" value="MoeA N-terminal region -like"/>
    <property type="match status" value="1"/>
</dbReference>
<comment type="similarity">
    <text evidence="3 6">Belongs to the MoeA family.</text>
</comment>
<evidence type="ECO:0000256" key="5">
    <source>
        <dbReference type="ARBA" id="ARBA00047317"/>
    </source>
</evidence>
<name>A0A0H2XNR6_BURO1</name>
<dbReference type="InterPro" id="IPR036135">
    <property type="entry name" value="MoeA_linker/N_sf"/>
</dbReference>
<keyword evidence="6" id="KW-0479">Metal-binding</keyword>
<dbReference type="InterPro" id="IPR038987">
    <property type="entry name" value="MoeA-like"/>
</dbReference>
<dbReference type="InterPro" id="IPR008284">
    <property type="entry name" value="MoCF_biosynth_CS"/>
</dbReference>
<dbReference type="HOGENOM" id="CLU_010186_7_2_4"/>
<dbReference type="GO" id="GO:0006777">
    <property type="term" value="P:Mo-molybdopterin cofactor biosynthetic process"/>
    <property type="evidence" value="ECO:0007669"/>
    <property type="project" value="UniProtKB-UniRule"/>
</dbReference>
<evidence type="ECO:0000313" key="8">
    <source>
        <dbReference type="EMBL" id="ABF76330.1"/>
    </source>
</evidence>
<dbReference type="Pfam" id="PF03453">
    <property type="entry name" value="MoeA_N"/>
    <property type="match status" value="1"/>
</dbReference>
<evidence type="ECO:0000256" key="2">
    <source>
        <dbReference type="ARBA" id="ARBA00005046"/>
    </source>
</evidence>
<dbReference type="EMBL" id="CP000378">
    <property type="protein sequence ID" value="ABF76330.1"/>
    <property type="molecule type" value="Genomic_DNA"/>
</dbReference>
<dbReference type="SUPFAM" id="SSF53218">
    <property type="entry name" value="Molybdenum cofactor biosynthesis proteins"/>
    <property type="match status" value="1"/>
</dbReference>
<dbReference type="InterPro" id="IPR036425">
    <property type="entry name" value="MoaB/Mog-like_dom_sf"/>
</dbReference>
<protein>
    <recommendedName>
        <fullName evidence="6">Molybdopterin molybdenumtransferase</fullName>
        <ecNumber evidence="6">2.10.1.1</ecNumber>
    </recommendedName>
</protein>
<dbReference type="Gene3D" id="3.90.105.10">
    <property type="entry name" value="Molybdopterin biosynthesis moea protein, domain 2"/>
    <property type="match status" value="1"/>
</dbReference>
<gene>
    <name evidence="8" type="ordered locus">Bcen_1424</name>
</gene>
<dbReference type="EC" id="2.10.1.1" evidence="6"/>
<dbReference type="CDD" id="cd00887">
    <property type="entry name" value="MoeA"/>
    <property type="match status" value="1"/>
</dbReference>
<keyword evidence="4 6" id="KW-0501">Molybdenum cofactor biosynthesis</keyword>
<dbReference type="PANTHER" id="PTHR10192:SF5">
    <property type="entry name" value="GEPHYRIN"/>
    <property type="match status" value="1"/>
</dbReference>
<evidence type="ECO:0000256" key="6">
    <source>
        <dbReference type="RuleBase" id="RU365090"/>
    </source>
</evidence>
<keyword evidence="6" id="KW-0460">Magnesium</keyword>
<evidence type="ECO:0000259" key="7">
    <source>
        <dbReference type="SMART" id="SM00852"/>
    </source>
</evidence>
<dbReference type="PANTHER" id="PTHR10192">
    <property type="entry name" value="MOLYBDOPTERIN BIOSYNTHESIS PROTEIN"/>
    <property type="match status" value="1"/>
</dbReference>
<comment type="pathway">
    <text evidence="2 6">Cofactor biosynthesis; molybdopterin biosynthesis.</text>
</comment>
<comment type="function">
    <text evidence="1 6">Catalyzes the insertion of molybdate into adenylated molybdopterin with the concomitant release of AMP.</text>
</comment>
<feature type="domain" description="MoaB/Mog" evidence="7">
    <location>
        <begin position="177"/>
        <end position="315"/>
    </location>
</feature>
<dbReference type="Gene3D" id="2.170.190.11">
    <property type="entry name" value="Molybdopterin biosynthesis moea protein, domain 3"/>
    <property type="match status" value="1"/>
</dbReference>
<evidence type="ECO:0000256" key="3">
    <source>
        <dbReference type="ARBA" id="ARBA00010763"/>
    </source>
</evidence>
<dbReference type="NCBIfam" id="TIGR00177">
    <property type="entry name" value="molyb_syn"/>
    <property type="match status" value="1"/>
</dbReference>
<sequence>MKHLFDFDTAQQQFASAFAPLEAAASVPLPQAAGHILAAPLTAVLDQPPADQSAMDGYAVRHADLAHGEPLRVAQRCYAGDTPARLAPRTAARIFTGSLIPPGADTVVMQEHAHEQAGDVTFDAPQRSGSHIRRRGEEVRAGDLLVPAGVRLGAMHVGVAAAQGFARIDVRATLRVGILTTGDELVACGQPRAPQQIYNSNAPMLAALVAGTGADVALSLHAADTAAAVDRALRDVHAQCDLVICVGGASVGDKDLLRPALTELGASFIVTGVRMKPGKPVALAALDARPVVLLPGNPGAAMTTFALFVAPLIRRLQGRDAYLPGVPSLPIDTGFEPDAQRERFVRVRCTVGADGAPVLDTLRQQGAGTLQSLVLASGLARLPAGRAIARGDAVPYYEFARWLA</sequence>
<organism evidence="8">
    <name type="scientific">Burkholderia orbicola (strain AU 1054)</name>
    <dbReference type="NCBI Taxonomy" id="331271"/>
    <lineage>
        <taxon>Bacteria</taxon>
        <taxon>Pseudomonadati</taxon>
        <taxon>Pseudomonadota</taxon>
        <taxon>Betaproteobacteria</taxon>
        <taxon>Burkholderiales</taxon>
        <taxon>Burkholderiaceae</taxon>
        <taxon>Burkholderia</taxon>
        <taxon>Burkholderia cepacia complex</taxon>
        <taxon>Burkholderia orbicola</taxon>
    </lineage>
</organism>
<proteinExistence type="inferred from homology"/>
<dbReference type="SMART" id="SM00852">
    <property type="entry name" value="MoCF_biosynth"/>
    <property type="match status" value="1"/>
</dbReference>
<reference evidence="8" key="1">
    <citation type="submission" date="2006-05" db="EMBL/GenBank/DDBJ databases">
        <title>Complete sequence of chromosome 1 of Burkholderia cenocepacia AU 1054.</title>
        <authorList>
            <consortium name="US DOE Joint Genome Institute"/>
            <person name="Copeland A."/>
            <person name="Lucas S."/>
            <person name="Lapidus A."/>
            <person name="Barry K."/>
            <person name="Detter J.C."/>
            <person name="Glavina del Rio T."/>
            <person name="Hammon N."/>
            <person name="Israni S."/>
            <person name="Dalin E."/>
            <person name="Tice H."/>
            <person name="Pitluck S."/>
            <person name="Chain P."/>
            <person name="Malfatti S."/>
            <person name="Shin M."/>
            <person name="Vergez L."/>
            <person name="Schmutz J."/>
            <person name="Larimer F."/>
            <person name="Land M."/>
            <person name="Hauser L."/>
            <person name="Kyrpides N."/>
            <person name="Lykidis A."/>
            <person name="LiPuma J.J."/>
            <person name="Konstantinidis K."/>
            <person name="Tiedje J.M."/>
            <person name="Richardson P."/>
        </authorList>
    </citation>
    <scope>NUCLEOTIDE SEQUENCE [LARGE SCALE GENOMIC DNA]</scope>
    <source>
        <strain evidence="8">AU 1054</strain>
    </source>
</reference>
<dbReference type="SUPFAM" id="SSF63867">
    <property type="entry name" value="MoeA C-terminal domain-like"/>
    <property type="match status" value="1"/>
</dbReference>
<accession>A0A0H2XNR6</accession>
<dbReference type="Pfam" id="PF00994">
    <property type="entry name" value="MoCF_biosynth"/>
    <property type="match status" value="1"/>
</dbReference>
<evidence type="ECO:0000256" key="1">
    <source>
        <dbReference type="ARBA" id="ARBA00002901"/>
    </source>
</evidence>
<dbReference type="GO" id="GO:0046872">
    <property type="term" value="F:metal ion binding"/>
    <property type="evidence" value="ECO:0007669"/>
    <property type="project" value="UniProtKB-UniRule"/>
</dbReference>
<dbReference type="Gene3D" id="2.40.340.10">
    <property type="entry name" value="MoeA, C-terminal, domain IV"/>
    <property type="match status" value="1"/>
</dbReference>